<dbReference type="RefSeq" id="WP_158928581.1">
    <property type="nucleotide sequence ID" value="NZ_CP047020.1"/>
</dbReference>
<feature type="compositionally biased region" description="Pro residues" evidence="1">
    <location>
        <begin position="121"/>
        <end position="132"/>
    </location>
</feature>
<evidence type="ECO:0000313" key="3">
    <source>
        <dbReference type="Proteomes" id="UP000436138"/>
    </source>
</evidence>
<dbReference type="EMBL" id="CP047020">
    <property type="protein sequence ID" value="QHA08806.1"/>
    <property type="molecule type" value="Genomic_DNA"/>
</dbReference>
<evidence type="ECO:0000313" key="2">
    <source>
        <dbReference type="EMBL" id="QHA08806.1"/>
    </source>
</evidence>
<feature type="region of interest" description="Disordered" evidence="1">
    <location>
        <begin position="112"/>
        <end position="142"/>
    </location>
</feature>
<proteinExistence type="predicted"/>
<gene>
    <name evidence="2" type="ORF">GQF42_41095</name>
</gene>
<keyword evidence="3" id="KW-1185">Reference proteome</keyword>
<dbReference type="Proteomes" id="UP000436138">
    <property type="component" value="Chromosome"/>
</dbReference>
<protein>
    <submittedName>
        <fullName evidence="2">Uncharacterized protein</fullName>
    </submittedName>
</protein>
<sequence>MKWISGRRGSGSDERGGHDFHYRLQIERRHGGWVDPVHRGSGALVDGCHGVVRASEEELAAVAVQIMERSGGSWRNCRVVFVSGQRGTGEVLRDEDVFGVVAQKESVFVPGPAHPGFVPSDQPPFEPQPQPQPRTLDGAPRQHHGLADRQIVECGSCRTDITVRLAERGAVLVPAPENLRGTALMCGLCCRLLCVDCLVPVVDLPFDPRYSTCDRCGGVVGPVPEAAAQAAGTDTPPLPSRTFADHSATEVIDCVVACRRTGLRADRTVQYVLDELRREHGDPAHPFAASLERLAYGTAGPALYQESMESDEVAIVDAILRRLADALRN</sequence>
<name>A0A6I6NKX0_9ACTN</name>
<dbReference type="AlphaFoldDB" id="A0A6I6NKX0"/>
<reference evidence="2 3" key="1">
    <citation type="submission" date="2019-12" db="EMBL/GenBank/DDBJ databases">
        <title>Streptomyces sp. strain T44 isolated from rhizosphere soil of Broussonetia papyrifera.</title>
        <authorList>
            <person name="Mo P."/>
        </authorList>
    </citation>
    <scope>NUCLEOTIDE SEQUENCE [LARGE SCALE GENOMIC DNA]</scope>
    <source>
        <strain evidence="2 3">T44</strain>
    </source>
</reference>
<dbReference type="KEGG" id="sbro:GQF42_41095"/>
<organism evidence="2 3">
    <name type="scientific">Streptomyces broussonetiae</name>
    <dbReference type="NCBI Taxonomy" id="2686304"/>
    <lineage>
        <taxon>Bacteria</taxon>
        <taxon>Bacillati</taxon>
        <taxon>Actinomycetota</taxon>
        <taxon>Actinomycetes</taxon>
        <taxon>Kitasatosporales</taxon>
        <taxon>Streptomycetaceae</taxon>
        <taxon>Streptomyces</taxon>
    </lineage>
</organism>
<evidence type="ECO:0000256" key="1">
    <source>
        <dbReference type="SAM" id="MobiDB-lite"/>
    </source>
</evidence>
<accession>A0A6I6NKX0</accession>